<dbReference type="SUPFAM" id="SSF46689">
    <property type="entry name" value="Homeodomain-like"/>
    <property type="match status" value="1"/>
</dbReference>
<accession>A0A9D2SW00</accession>
<dbReference type="PRINTS" id="PR00032">
    <property type="entry name" value="HTHARAC"/>
</dbReference>
<organism evidence="7 8">
    <name type="scientific">Candidatus Merdibacter merdavium</name>
    <dbReference type="NCBI Taxonomy" id="2838692"/>
    <lineage>
        <taxon>Bacteria</taxon>
        <taxon>Bacillati</taxon>
        <taxon>Bacillota</taxon>
        <taxon>Erysipelotrichia</taxon>
        <taxon>Erysipelotrichales</taxon>
        <taxon>Erysipelotrichaceae</taxon>
        <taxon>Merdibacter</taxon>
    </lineage>
</organism>
<keyword evidence="4" id="KW-0597">Phosphoprotein</keyword>
<dbReference type="EMBL" id="DWWM01000056">
    <property type="protein sequence ID" value="HJC37182.1"/>
    <property type="molecule type" value="Genomic_DNA"/>
</dbReference>
<evidence type="ECO:0000259" key="5">
    <source>
        <dbReference type="PROSITE" id="PS01124"/>
    </source>
</evidence>
<dbReference type="GO" id="GO:0000160">
    <property type="term" value="P:phosphorelay signal transduction system"/>
    <property type="evidence" value="ECO:0007669"/>
    <property type="project" value="InterPro"/>
</dbReference>
<gene>
    <name evidence="7" type="ORF">H9702_08670</name>
</gene>
<dbReference type="SUPFAM" id="SSF52172">
    <property type="entry name" value="CheY-like"/>
    <property type="match status" value="1"/>
</dbReference>
<protein>
    <submittedName>
        <fullName evidence="7">Helix-turn-helix domain-containing protein</fullName>
    </submittedName>
</protein>
<evidence type="ECO:0000313" key="8">
    <source>
        <dbReference type="Proteomes" id="UP000823896"/>
    </source>
</evidence>
<dbReference type="SMART" id="SM00342">
    <property type="entry name" value="HTH_ARAC"/>
    <property type="match status" value="1"/>
</dbReference>
<evidence type="ECO:0000256" key="4">
    <source>
        <dbReference type="PROSITE-ProRule" id="PRU00169"/>
    </source>
</evidence>
<evidence type="ECO:0000256" key="1">
    <source>
        <dbReference type="ARBA" id="ARBA00023015"/>
    </source>
</evidence>
<dbReference type="InterPro" id="IPR011006">
    <property type="entry name" value="CheY-like_superfamily"/>
</dbReference>
<dbReference type="Proteomes" id="UP000823896">
    <property type="component" value="Unassembled WGS sequence"/>
</dbReference>
<sequence length="502" mass="59256">MSTILFIENDTALVSTINDLIRTHLHTVGLLLHTDNEEQALSLCQEYTPQLIIFDSDILDDEHLYPVIDQLKEMLPDSILILLLNENDIVRLRTFLRQRNERFLLKPLDEHNFLDIISACLKEITTIADDRDLISRFTERMQRLRPQLENMLIHDIAVNAPAERILQNLSILGYTFCEGVIAAVPVSEPKTVKDQVSALFARWGYDVIRSDFFEYSLYLILAHPFFRYEDVKRLEKQIALLNSDTFFLGTGYVKRSIKQLHLCYKEAVEEILINRVIPLEERLSEHDRTQLDIQIQQRARIIFAYFLMMNESHVKVHLRTAAQMIFLYSPDMVRALIEQLAETLSTLLARSFHEEHHTEVNVRQKFEDAKEVYHVLQDLYQRMSEPYQQQRNDAPHTQLRKILYYILNNHTASKLCLNDVADDLDISEYYICKLFRNYTDFTFTEFLNICRVEHAKNLLKSEYKIKEIAHEVGFQSSTYFGRVFRALTTLTPREYRSRFIYR</sequence>
<dbReference type="InterPro" id="IPR009057">
    <property type="entry name" value="Homeodomain-like_sf"/>
</dbReference>
<evidence type="ECO:0000259" key="6">
    <source>
        <dbReference type="PROSITE" id="PS50110"/>
    </source>
</evidence>
<evidence type="ECO:0000313" key="7">
    <source>
        <dbReference type="EMBL" id="HJC37182.1"/>
    </source>
</evidence>
<dbReference type="GO" id="GO:0043565">
    <property type="term" value="F:sequence-specific DNA binding"/>
    <property type="evidence" value="ECO:0007669"/>
    <property type="project" value="InterPro"/>
</dbReference>
<keyword evidence="1" id="KW-0805">Transcription regulation</keyword>
<name>A0A9D2SW00_9FIRM</name>
<dbReference type="Gene3D" id="3.40.50.2300">
    <property type="match status" value="1"/>
</dbReference>
<dbReference type="PROSITE" id="PS50110">
    <property type="entry name" value="RESPONSE_REGULATORY"/>
    <property type="match status" value="1"/>
</dbReference>
<dbReference type="GO" id="GO:0003700">
    <property type="term" value="F:DNA-binding transcription factor activity"/>
    <property type="evidence" value="ECO:0007669"/>
    <property type="project" value="InterPro"/>
</dbReference>
<feature type="domain" description="HTH araC/xylS-type" evidence="5">
    <location>
        <begin position="400"/>
        <end position="498"/>
    </location>
</feature>
<keyword evidence="3" id="KW-0804">Transcription</keyword>
<comment type="caution">
    <text evidence="7">The sequence shown here is derived from an EMBL/GenBank/DDBJ whole genome shotgun (WGS) entry which is preliminary data.</text>
</comment>
<feature type="modified residue" description="4-aspartylphosphate" evidence="4">
    <location>
        <position position="55"/>
    </location>
</feature>
<proteinExistence type="predicted"/>
<dbReference type="InterPro" id="IPR018060">
    <property type="entry name" value="HTH_AraC"/>
</dbReference>
<dbReference type="InterPro" id="IPR001789">
    <property type="entry name" value="Sig_transdc_resp-reg_receiver"/>
</dbReference>
<evidence type="ECO:0000256" key="3">
    <source>
        <dbReference type="ARBA" id="ARBA00023163"/>
    </source>
</evidence>
<feature type="domain" description="Response regulatory" evidence="6">
    <location>
        <begin position="3"/>
        <end position="121"/>
    </location>
</feature>
<evidence type="ECO:0000256" key="2">
    <source>
        <dbReference type="ARBA" id="ARBA00023125"/>
    </source>
</evidence>
<dbReference type="AlphaFoldDB" id="A0A9D2SW00"/>
<reference evidence="7" key="1">
    <citation type="journal article" date="2021" name="PeerJ">
        <title>Extensive microbial diversity within the chicken gut microbiome revealed by metagenomics and culture.</title>
        <authorList>
            <person name="Gilroy R."/>
            <person name="Ravi A."/>
            <person name="Getino M."/>
            <person name="Pursley I."/>
            <person name="Horton D.L."/>
            <person name="Alikhan N.F."/>
            <person name="Baker D."/>
            <person name="Gharbi K."/>
            <person name="Hall N."/>
            <person name="Watson M."/>
            <person name="Adriaenssens E.M."/>
            <person name="Foster-Nyarko E."/>
            <person name="Jarju S."/>
            <person name="Secka A."/>
            <person name="Antonio M."/>
            <person name="Oren A."/>
            <person name="Chaudhuri R.R."/>
            <person name="La Ragione R."/>
            <person name="Hildebrand F."/>
            <person name="Pallen M.J."/>
        </authorList>
    </citation>
    <scope>NUCLEOTIDE SEQUENCE</scope>
    <source>
        <strain evidence="7">CHK187-11901</strain>
    </source>
</reference>
<dbReference type="PROSITE" id="PS01124">
    <property type="entry name" value="HTH_ARAC_FAMILY_2"/>
    <property type="match status" value="1"/>
</dbReference>
<dbReference type="PANTHER" id="PTHR43280:SF2">
    <property type="entry name" value="HTH-TYPE TRANSCRIPTIONAL REGULATOR EXSA"/>
    <property type="match status" value="1"/>
</dbReference>
<dbReference type="PANTHER" id="PTHR43280">
    <property type="entry name" value="ARAC-FAMILY TRANSCRIPTIONAL REGULATOR"/>
    <property type="match status" value="1"/>
</dbReference>
<keyword evidence="2" id="KW-0238">DNA-binding</keyword>
<dbReference type="Pfam" id="PF12833">
    <property type="entry name" value="HTH_18"/>
    <property type="match status" value="1"/>
</dbReference>
<dbReference type="Gene3D" id="1.10.10.60">
    <property type="entry name" value="Homeodomain-like"/>
    <property type="match status" value="2"/>
</dbReference>
<reference evidence="7" key="2">
    <citation type="submission" date="2021-04" db="EMBL/GenBank/DDBJ databases">
        <authorList>
            <person name="Gilroy R."/>
        </authorList>
    </citation>
    <scope>NUCLEOTIDE SEQUENCE</scope>
    <source>
        <strain evidence="7">CHK187-11901</strain>
    </source>
</reference>
<dbReference type="InterPro" id="IPR020449">
    <property type="entry name" value="Tscrpt_reg_AraC-type_HTH"/>
</dbReference>